<dbReference type="EMBL" id="JBHSFP010000016">
    <property type="protein sequence ID" value="MFC4533546.1"/>
    <property type="molecule type" value="Genomic_DNA"/>
</dbReference>
<evidence type="ECO:0000313" key="6">
    <source>
        <dbReference type="Proteomes" id="UP001596004"/>
    </source>
</evidence>
<evidence type="ECO:0000256" key="2">
    <source>
        <dbReference type="ARBA" id="ARBA00022729"/>
    </source>
</evidence>
<dbReference type="InterPro" id="IPR028082">
    <property type="entry name" value="Peripla_BP_I"/>
</dbReference>
<proteinExistence type="inferred from homology"/>
<comment type="similarity">
    <text evidence="1">Belongs to the leucine-binding protein family.</text>
</comment>
<dbReference type="Proteomes" id="UP001596004">
    <property type="component" value="Unassembled WGS sequence"/>
</dbReference>
<evidence type="ECO:0000256" key="3">
    <source>
        <dbReference type="SAM" id="SignalP"/>
    </source>
</evidence>
<feature type="signal peptide" evidence="3">
    <location>
        <begin position="1"/>
        <end position="28"/>
    </location>
</feature>
<protein>
    <submittedName>
        <fullName evidence="5">ABC transporter substrate-binding protein</fullName>
    </submittedName>
</protein>
<name>A0ABV9CJY8_9ACTN</name>
<gene>
    <name evidence="5" type="ORF">ACFO60_22480</name>
</gene>
<dbReference type="InterPro" id="IPR051010">
    <property type="entry name" value="BCAA_transport"/>
</dbReference>
<organism evidence="5 6">
    <name type="scientific">Sphaerisporangium dianthi</name>
    <dbReference type="NCBI Taxonomy" id="1436120"/>
    <lineage>
        <taxon>Bacteria</taxon>
        <taxon>Bacillati</taxon>
        <taxon>Actinomycetota</taxon>
        <taxon>Actinomycetes</taxon>
        <taxon>Streptosporangiales</taxon>
        <taxon>Streptosporangiaceae</taxon>
        <taxon>Sphaerisporangium</taxon>
    </lineage>
</organism>
<evidence type="ECO:0000259" key="4">
    <source>
        <dbReference type="Pfam" id="PF13458"/>
    </source>
</evidence>
<sequence length="431" mass="47083">MQRSAFPRRELLKGVGLGALAAAGAACGAPGGDFRTDDEKIVIGFVSPRSGALASFASGDDFVVERVRRTAPYAKGFTVGGRRYAVEIVVKDSVSDPRLAAQAARELVTHHKADMILTSSAPETTNPVASVCESQGIPCVATVVPWEAWYFSRQADPDNPRPFTYTTMFFLGVDQFGGCFVPMWERIPTNKVVAAMFPDDPDGNAFRRAWPPILEKAGYTWVDGGAYRDGRDFTRMIAKFRRERCEIFINAPLTPDFNRMWRQAAADGFRPRLATVAKVLLFPSDTLPLAGLVDNIATDSWWGPYMPNTSSLDGESAKSLAEAYQSASGRQWLQTLGSVYSLFEIAYEAFSKVDSPRDRKAVAARLRTLNYSGMSGVLDFSRGPVPGVAVQQPVGVQWKRGVGRFPYEMMVVDNSLNPAVPIGAELAPTNP</sequence>
<dbReference type="Pfam" id="PF13458">
    <property type="entry name" value="Peripla_BP_6"/>
    <property type="match status" value="1"/>
</dbReference>
<dbReference type="InterPro" id="IPR028081">
    <property type="entry name" value="Leu-bd"/>
</dbReference>
<dbReference type="InterPro" id="IPR006311">
    <property type="entry name" value="TAT_signal"/>
</dbReference>
<dbReference type="PANTHER" id="PTHR30483">
    <property type="entry name" value="LEUCINE-SPECIFIC-BINDING PROTEIN"/>
    <property type="match status" value="1"/>
</dbReference>
<accession>A0ABV9CJY8</accession>
<comment type="caution">
    <text evidence="5">The sequence shown here is derived from an EMBL/GenBank/DDBJ whole genome shotgun (WGS) entry which is preliminary data.</text>
</comment>
<dbReference type="PANTHER" id="PTHR30483:SF6">
    <property type="entry name" value="PERIPLASMIC BINDING PROTEIN OF ABC TRANSPORTER FOR NATURAL AMINO ACIDS"/>
    <property type="match status" value="1"/>
</dbReference>
<dbReference type="SUPFAM" id="SSF53822">
    <property type="entry name" value="Periplasmic binding protein-like I"/>
    <property type="match status" value="1"/>
</dbReference>
<reference evidence="6" key="1">
    <citation type="journal article" date="2019" name="Int. J. Syst. Evol. Microbiol.">
        <title>The Global Catalogue of Microorganisms (GCM) 10K type strain sequencing project: providing services to taxonomists for standard genome sequencing and annotation.</title>
        <authorList>
            <consortium name="The Broad Institute Genomics Platform"/>
            <consortium name="The Broad Institute Genome Sequencing Center for Infectious Disease"/>
            <person name="Wu L."/>
            <person name="Ma J."/>
        </authorList>
    </citation>
    <scope>NUCLEOTIDE SEQUENCE [LARGE SCALE GENOMIC DNA]</scope>
    <source>
        <strain evidence="6">CGMCC 4.7132</strain>
    </source>
</reference>
<keyword evidence="2 3" id="KW-0732">Signal</keyword>
<dbReference type="PROSITE" id="PS51257">
    <property type="entry name" value="PROKAR_LIPOPROTEIN"/>
    <property type="match status" value="1"/>
</dbReference>
<keyword evidence="6" id="KW-1185">Reference proteome</keyword>
<dbReference type="CDD" id="cd06337">
    <property type="entry name" value="PBP1_ABC_ligand_binding-like"/>
    <property type="match status" value="1"/>
</dbReference>
<dbReference type="RefSeq" id="WP_380843112.1">
    <property type="nucleotide sequence ID" value="NZ_JBHSFP010000016.1"/>
</dbReference>
<evidence type="ECO:0000313" key="5">
    <source>
        <dbReference type="EMBL" id="MFC4533546.1"/>
    </source>
</evidence>
<dbReference type="PROSITE" id="PS51318">
    <property type="entry name" value="TAT"/>
    <property type="match status" value="1"/>
</dbReference>
<dbReference type="Gene3D" id="3.40.50.2300">
    <property type="match status" value="2"/>
</dbReference>
<feature type="domain" description="Leucine-binding protein" evidence="4">
    <location>
        <begin position="41"/>
        <end position="382"/>
    </location>
</feature>
<evidence type="ECO:0000256" key="1">
    <source>
        <dbReference type="ARBA" id="ARBA00010062"/>
    </source>
</evidence>
<feature type="chain" id="PRO_5045652891" evidence="3">
    <location>
        <begin position="29"/>
        <end position="431"/>
    </location>
</feature>